<name>A0A4P7BYE0_9GAMM</name>
<reference evidence="1 3" key="1">
    <citation type="submission" date="2019-03" db="EMBL/GenBank/DDBJ databases">
        <title>The genome sequence of Nitrosococcus wardiae strain D1FHST reveals the archetypal metabolic capacity of ammonia-oxidizing Gammaproteobacteria.</title>
        <authorList>
            <person name="Wang L."/>
            <person name="Lim C.K."/>
            <person name="Hanson T.E."/>
            <person name="Dang H."/>
            <person name="Klotz M.G."/>
        </authorList>
    </citation>
    <scope>NUCLEOTIDE SEQUENCE [LARGE SCALE GENOMIC DNA]</scope>
    <source>
        <strain evidence="1 3">D1FHS</strain>
    </source>
</reference>
<dbReference type="SUPFAM" id="SSF47598">
    <property type="entry name" value="Ribbon-helix-helix"/>
    <property type="match status" value="1"/>
</dbReference>
<proteinExistence type="predicted"/>
<dbReference type="KEGG" id="nwr:E3U44_02090"/>
<dbReference type="Gene3D" id="1.10.1220.10">
    <property type="entry name" value="Met repressor-like"/>
    <property type="match status" value="1"/>
</dbReference>
<evidence type="ECO:0000313" key="2">
    <source>
        <dbReference type="EMBL" id="QBQ53452.1"/>
    </source>
</evidence>
<protein>
    <submittedName>
        <fullName evidence="1">CopG family transcriptional regulator</fullName>
    </submittedName>
</protein>
<dbReference type="EMBL" id="CP038033">
    <property type="protein sequence ID" value="QBQ53426.1"/>
    <property type="molecule type" value="Genomic_DNA"/>
</dbReference>
<dbReference type="InterPro" id="IPR010985">
    <property type="entry name" value="Ribbon_hlx_hlx"/>
</dbReference>
<evidence type="ECO:0000313" key="3">
    <source>
        <dbReference type="Proteomes" id="UP000294325"/>
    </source>
</evidence>
<dbReference type="KEGG" id="nwr:E3U44_02255"/>
<dbReference type="InterPro" id="IPR013321">
    <property type="entry name" value="Arc_rbn_hlx_hlx"/>
</dbReference>
<dbReference type="EMBL" id="CP038033">
    <property type="protein sequence ID" value="QBQ53452.1"/>
    <property type="molecule type" value="Genomic_DNA"/>
</dbReference>
<sequence>MAKETVNMRIDPELRAKLVEMAKQQNRPLSNLIETLLWEAVKREFMAKRK</sequence>
<organism evidence="1 3">
    <name type="scientific">Nitrosococcus wardiae</name>
    <dbReference type="NCBI Taxonomy" id="1814290"/>
    <lineage>
        <taxon>Bacteria</taxon>
        <taxon>Pseudomonadati</taxon>
        <taxon>Pseudomonadota</taxon>
        <taxon>Gammaproteobacteria</taxon>
        <taxon>Chromatiales</taxon>
        <taxon>Chromatiaceae</taxon>
        <taxon>Nitrosococcus</taxon>
    </lineage>
</organism>
<evidence type="ECO:0000313" key="1">
    <source>
        <dbReference type="EMBL" id="QBQ53426.1"/>
    </source>
</evidence>
<keyword evidence="3" id="KW-1185">Reference proteome</keyword>
<gene>
    <name evidence="1" type="ORF">E3U44_02090</name>
    <name evidence="2" type="ORF">E3U44_02255</name>
</gene>
<accession>A0A4P7BYE0</accession>
<dbReference type="OrthoDB" id="2086846at2"/>
<dbReference type="Proteomes" id="UP000294325">
    <property type="component" value="Chromosome"/>
</dbReference>
<dbReference type="AlphaFoldDB" id="A0A4P7BYE0"/>
<dbReference type="GO" id="GO:0006355">
    <property type="term" value="P:regulation of DNA-templated transcription"/>
    <property type="evidence" value="ECO:0007669"/>
    <property type="project" value="InterPro"/>
</dbReference>